<organism evidence="1 2">
    <name type="scientific">Nepenthes gracilis</name>
    <name type="common">Slender pitcher plant</name>
    <dbReference type="NCBI Taxonomy" id="150966"/>
    <lineage>
        <taxon>Eukaryota</taxon>
        <taxon>Viridiplantae</taxon>
        <taxon>Streptophyta</taxon>
        <taxon>Embryophyta</taxon>
        <taxon>Tracheophyta</taxon>
        <taxon>Spermatophyta</taxon>
        <taxon>Magnoliopsida</taxon>
        <taxon>eudicotyledons</taxon>
        <taxon>Gunneridae</taxon>
        <taxon>Pentapetalae</taxon>
        <taxon>Caryophyllales</taxon>
        <taxon>Nepenthaceae</taxon>
        <taxon>Nepenthes</taxon>
    </lineage>
</organism>
<reference evidence="1" key="1">
    <citation type="submission" date="2023-05" db="EMBL/GenBank/DDBJ databases">
        <title>Nepenthes gracilis genome sequencing.</title>
        <authorList>
            <person name="Fukushima K."/>
        </authorList>
    </citation>
    <scope>NUCLEOTIDE SEQUENCE</scope>
    <source>
        <strain evidence="1">SING2019-196</strain>
    </source>
</reference>
<sequence>MTVAENGSWSGRRFGTTVPDAHISGDLRQSNANYFDSIEKADGTVANHQPYKLEFQSLQWNDTDKTTQAVVDSNDINGNGDLQNYERYLGLGVNAV</sequence>
<evidence type="ECO:0000313" key="2">
    <source>
        <dbReference type="Proteomes" id="UP001279734"/>
    </source>
</evidence>
<comment type="caution">
    <text evidence="1">The sequence shown here is derived from an EMBL/GenBank/DDBJ whole genome shotgun (WGS) entry which is preliminary data.</text>
</comment>
<keyword evidence="2" id="KW-1185">Reference proteome</keyword>
<dbReference type="EMBL" id="BSYO01000019">
    <property type="protein sequence ID" value="GMH18310.1"/>
    <property type="molecule type" value="Genomic_DNA"/>
</dbReference>
<dbReference type="Proteomes" id="UP001279734">
    <property type="component" value="Unassembled WGS sequence"/>
</dbReference>
<dbReference type="AlphaFoldDB" id="A0AAD3SWC8"/>
<gene>
    <name evidence="1" type="ORF">Nepgr_020151</name>
</gene>
<name>A0AAD3SWC8_NEPGR</name>
<evidence type="ECO:0000313" key="1">
    <source>
        <dbReference type="EMBL" id="GMH18310.1"/>
    </source>
</evidence>
<accession>A0AAD3SWC8</accession>
<proteinExistence type="predicted"/>
<protein>
    <submittedName>
        <fullName evidence="1">Uncharacterized protein</fullName>
    </submittedName>
</protein>